<organism evidence="2 3">
    <name type="scientific">Candidatus Erysipelatoclostridium merdavium</name>
    <dbReference type="NCBI Taxonomy" id="2838566"/>
    <lineage>
        <taxon>Bacteria</taxon>
        <taxon>Bacillati</taxon>
        <taxon>Bacillota</taxon>
        <taxon>Erysipelotrichia</taxon>
        <taxon>Erysipelotrichales</taxon>
        <taxon>Erysipelotrichales incertae sedis</taxon>
    </lineage>
</organism>
<evidence type="ECO:0000313" key="2">
    <source>
        <dbReference type="EMBL" id="HIX82818.1"/>
    </source>
</evidence>
<accession>A0A9D1XNJ7</accession>
<dbReference type="Pfam" id="PF03551">
    <property type="entry name" value="PadR"/>
    <property type="match status" value="1"/>
</dbReference>
<proteinExistence type="predicted"/>
<feature type="domain" description="Transcription regulator PadR N-terminal" evidence="1">
    <location>
        <begin position="15"/>
        <end position="86"/>
    </location>
</feature>
<dbReference type="AlphaFoldDB" id="A0A9D1XNJ7"/>
<dbReference type="Proteomes" id="UP000886724">
    <property type="component" value="Unassembled WGS sequence"/>
</dbReference>
<dbReference type="InterPro" id="IPR052509">
    <property type="entry name" value="Metal_resp_DNA-bind_regulator"/>
</dbReference>
<sequence length="116" mass="13764">MKKTISGNDLIMIFLYLLKQKEMYGYELTKMIKEKTNNTFTIKMSTLYPSLRKLIDAGYVKTRSVVVDNKTRVYYSLEKEGELYLNELIEQYLIKRDLIDSLIFDNNDQGEKTNER</sequence>
<reference evidence="2" key="1">
    <citation type="journal article" date="2021" name="PeerJ">
        <title>Extensive microbial diversity within the chicken gut microbiome revealed by metagenomics and culture.</title>
        <authorList>
            <person name="Gilroy R."/>
            <person name="Ravi A."/>
            <person name="Getino M."/>
            <person name="Pursley I."/>
            <person name="Horton D.L."/>
            <person name="Alikhan N.F."/>
            <person name="Baker D."/>
            <person name="Gharbi K."/>
            <person name="Hall N."/>
            <person name="Watson M."/>
            <person name="Adriaenssens E.M."/>
            <person name="Foster-Nyarko E."/>
            <person name="Jarju S."/>
            <person name="Secka A."/>
            <person name="Antonio M."/>
            <person name="Oren A."/>
            <person name="Chaudhuri R.R."/>
            <person name="La Ragione R."/>
            <person name="Hildebrand F."/>
            <person name="Pallen M.J."/>
        </authorList>
    </citation>
    <scope>NUCLEOTIDE SEQUENCE</scope>
    <source>
        <strain evidence="2">ChiGjej1B1-14440</strain>
    </source>
</reference>
<protein>
    <submittedName>
        <fullName evidence="2">PadR family transcriptional regulator</fullName>
    </submittedName>
</protein>
<gene>
    <name evidence="2" type="ORF">H9980_12755</name>
</gene>
<reference evidence="2" key="2">
    <citation type="submission" date="2021-04" db="EMBL/GenBank/DDBJ databases">
        <authorList>
            <person name="Gilroy R."/>
        </authorList>
    </citation>
    <scope>NUCLEOTIDE SEQUENCE</scope>
    <source>
        <strain evidence="2">ChiGjej1B1-14440</strain>
    </source>
</reference>
<dbReference type="PANTHER" id="PTHR33169">
    <property type="entry name" value="PADR-FAMILY TRANSCRIPTIONAL REGULATOR"/>
    <property type="match status" value="1"/>
</dbReference>
<dbReference type="PANTHER" id="PTHR33169:SF14">
    <property type="entry name" value="TRANSCRIPTIONAL REGULATOR RV3488"/>
    <property type="match status" value="1"/>
</dbReference>
<evidence type="ECO:0000313" key="3">
    <source>
        <dbReference type="Proteomes" id="UP000886724"/>
    </source>
</evidence>
<dbReference type="EMBL" id="DXET01000288">
    <property type="protein sequence ID" value="HIX82818.1"/>
    <property type="molecule type" value="Genomic_DNA"/>
</dbReference>
<dbReference type="InterPro" id="IPR036390">
    <property type="entry name" value="WH_DNA-bd_sf"/>
</dbReference>
<evidence type="ECO:0000259" key="1">
    <source>
        <dbReference type="Pfam" id="PF03551"/>
    </source>
</evidence>
<dbReference type="Gene3D" id="1.10.10.10">
    <property type="entry name" value="Winged helix-like DNA-binding domain superfamily/Winged helix DNA-binding domain"/>
    <property type="match status" value="1"/>
</dbReference>
<dbReference type="InterPro" id="IPR036388">
    <property type="entry name" value="WH-like_DNA-bd_sf"/>
</dbReference>
<dbReference type="InterPro" id="IPR005149">
    <property type="entry name" value="Tscrpt_reg_PadR_N"/>
</dbReference>
<comment type="caution">
    <text evidence="2">The sequence shown here is derived from an EMBL/GenBank/DDBJ whole genome shotgun (WGS) entry which is preliminary data.</text>
</comment>
<name>A0A9D1XNJ7_9FIRM</name>
<dbReference type="SUPFAM" id="SSF46785">
    <property type="entry name" value="Winged helix' DNA-binding domain"/>
    <property type="match status" value="1"/>
</dbReference>